<proteinExistence type="predicted"/>
<sequence length="178" mass="18065">MTEGGGPSRCTAFASKGDRHRPYSCRRAPKGTSVGVQWVSGTSCWVTTALGPTFAPLFCKLCAGPAMTQSCSWPSAAVTLWFGAPSGTCPTTPSGRHRWCTCPRGGCTGSAAGCSSVTRGPGGATSGPCCSARRELGPATSCSRARSTFRGGLAGLRPAVQGLPVRVPDGPTGQAEPL</sequence>
<gene>
    <name evidence="1" type="ORF">AAFF_G00340210</name>
</gene>
<dbReference type="Proteomes" id="UP001221898">
    <property type="component" value="Unassembled WGS sequence"/>
</dbReference>
<evidence type="ECO:0000313" key="1">
    <source>
        <dbReference type="EMBL" id="KAJ8404248.1"/>
    </source>
</evidence>
<dbReference type="EMBL" id="JAINUG010000054">
    <property type="protein sequence ID" value="KAJ8404248.1"/>
    <property type="molecule type" value="Genomic_DNA"/>
</dbReference>
<accession>A0AAD7WPI9</accession>
<comment type="caution">
    <text evidence="1">The sequence shown here is derived from an EMBL/GenBank/DDBJ whole genome shotgun (WGS) entry which is preliminary data.</text>
</comment>
<reference evidence="1" key="1">
    <citation type="journal article" date="2023" name="Science">
        <title>Genome structures resolve the early diversification of teleost fishes.</title>
        <authorList>
            <person name="Parey E."/>
            <person name="Louis A."/>
            <person name="Montfort J."/>
            <person name="Bouchez O."/>
            <person name="Roques C."/>
            <person name="Iampietro C."/>
            <person name="Lluch J."/>
            <person name="Castinel A."/>
            <person name="Donnadieu C."/>
            <person name="Desvignes T."/>
            <person name="Floi Bucao C."/>
            <person name="Jouanno E."/>
            <person name="Wen M."/>
            <person name="Mejri S."/>
            <person name="Dirks R."/>
            <person name="Jansen H."/>
            <person name="Henkel C."/>
            <person name="Chen W.J."/>
            <person name="Zahm M."/>
            <person name="Cabau C."/>
            <person name="Klopp C."/>
            <person name="Thompson A.W."/>
            <person name="Robinson-Rechavi M."/>
            <person name="Braasch I."/>
            <person name="Lecointre G."/>
            <person name="Bobe J."/>
            <person name="Postlethwait J.H."/>
            <person name="Berthelot C."/>
            <person name="Roest Crollius H."/>
            <person name="Guiguen Y."/>
        </authorList>
    </citation>
    <scope>NUCLEOTIDE SEQUENCE</scope>
    <source>
        <strain evidence="1">NC1722</strain>
    </source>
</reference>
<organism evidence="1 2">
    <name type="scientific">Aldrovandia affinis</name>
    <dbReference type="NCBI Taxonomy" id="143900"/>
    <lineage>
        <taxon>Eukaryota</taxon>
        <taxon>Metazoa</taxon>
        <taxon>Chordata</taxon>
        <taxon>Craniata</taxon>
        <taxon>Vertebrata</taxon>
        <taxon>Euteleostomi</taxon>
        <taxon>Actinopterygii</taxon>
        <taxon>Neopterygii</taxon>
        <taxon>Teleostei</taxon>
        <taxon>Notacanthiformes</taxon>
        <taxon>Halosauridae</taxon>
        <taxon>Aldrovandia</taxon>
    </lineage>
</organism>
<evidence type="ECO:0000313" key="2">
    <source>
        <dbReference type="Proteomes" id="UP001221898"/>
    </source>
</evidence>
<dbReference type="AlphaFoldDB" id="A0AAD7WPI9"/>
<protein>
    <submittedName>
        <fullName evidence="1">Uncharacterized protein</fullName>
    </submittedName>
</protein>
<keyword evidence="2" id="KW-1185">Reference proteome</keyword>
<name>A0AAD7WPI9_9TELE</name>